<reference evidence="4" key="1">
    <citation type="submission" date="2014-01" db="EMBL/GenBank/DDBJ databases">
        <title>The genome of the white-rot fungus Pycnoporus cinnabarinus: a basidiomycete model with a versatile arsenal for lignocellulosic biomass breakdown.</title>
        <authorList>
            <person name="Levasseur A."/>
            <person name="Lomascolo A."/>
            <person name="Ruiz-Duenas F.J."/>
            <person name="Uzan E."/>
            <person name="Piumi F."/>
            <person name="Kues U."/>
            <person name="Ram A.F.J."/>
            <person name="Murat C."/>
            <person name="Haon M."/>
            <person name="Benoit I."/>
            <person name="Arfi Y."/>
            <person name="Chevret D."/>
            <person name="Drula E."/>
            <person name="Kwon M.J."/>
            <person name="Gouret P."/>
            <person name="Lesage-Meessen L."/>
            <person name="Lombard V."/>
            <person name="Mariette J."/>
            <person name="Noirot C."/>
            <person name="Park J."/>
            <person name="Patyshakuliyeva A."/>
            <person name="Wieneger R.A.B."/>
            <person name="Wosten H.A.B."/>
            <person name="Martin F."/>
            <person name="Coutinho P.M."/>
            <person name="de Vries R."/>
            <person name="Martinez A.T."/>
            <person name="Klopp C."/>
            <person name="Pontarotti P."/>
            <person name="Henrissat B."/>
            <person name="Record E."/>
        </authorList>
    </citation>
    <scope>NUCLEOTIDE SEQUENCE [LARGE SCALE GENOMIC DNA]</scope>
    <source>
        <strain evidence="4">BRFM137</strain>
    </source>
</reference>
<protein>
    <recommendedName>
        <fullName evidence="3">Peptidase A1 domain-containing protein</fullName>
    </recommendedName>
</protein>
<dbReference type="GO" id="GO:0004190">
    <property type="term" value="F:aspartic-type endopeptidase activity"/>
    <property type="evidence" value="ECO:0007669"/>
    <property type="project" value="InterPro"/>
</dbReference>
<dbReference type="HOGENOM" id="CLU_013253_8_2_1"/>
<keyword evidence="2" id="KW-0472">Membrane</keyword>
<dbReference type="AlphaFoldDB" id="A0A060SZ97"/>
<comment type="caution">
    <text evidence="4">The sequence shown here is derived from an EMBL/GenBank/DDBJ whole genome shotgun (WGS) entry which is preliminary data.</text>
</comment>
<dbReference type="PANTHER" id="PTHR47966:SF51">
    <property type="entry name" value="BETA-SITE APP-CLEAVING ENZYME, ISOFORM A-RELATED"/>
    <property type="match status" value="1"/>
</dbReference>
<organism evidence="4 5">
    <name type="scientific">Pycnoporus cinnabarinus</name>
    <name type="common">Cinnabar-red polypore</name>
    <name type="synonym">Trametes cinnabarina</name>
    <dbReference type="NCBI Taxonomy" id="5643"/>
    <lineage>
        <taxon>Eukaryota</taxon>
        <taxon>Fungi</taxon>
        <taxon>Dikarya</taxon>
        <taxon>Basidiomycota</taxon>
        <taxon>Agaricomycotina</taxon>
        <taxon>Agaricomycetes</taxon>
        <taxon>Polyporales</taxon>
        <taxon>Polyporaceae</taxon>
        <taxon>Trametes</taxon>
    </lineage>
</organism>
<comment type="similarity">
    <text evidence="1">Belongs to the peptidase A1 family.</text>
</comment>
<keyword evidence="2" id="KW-0812">Transmembrane</keyword>
<keyword evidence="2" id="KW-1133">Transmembrane helix</keyword>
<dbReference type="InterPro" id="IPR033121">
    <property type="entry name" value="PEPTIDASE_A1"/>
</dbReference>
<evidence type="ECO:0000259" key="3">
    <source>
        <dbReference type="PROSITE" id="PS51767"/>
    </source>
</evidence>
<dbReference type="PANTHER" id="PTHR47966">
    <property type="entry name" value="BETA-SITE APP-CLEAVING ENZYME, ISOFORM A-RELATED"/>
    <property type="match status" value="1"/>
</dbReference>
<name>A0A060SZ97_PYCCI</name>
<dbReference type="GO" id="GO:0006508">
    <property type="term" value="P:proteolysis"/>
    <property type="evidence" value="ECO:0007669"/>
    <property type="project" value="InterPro"/>
</dbReference>
<dbReference type="OrthoDB" id="771136at2759"/>
<sequence length="582" mass="61732">MRRHSCYISQCPPLDSRYTNIRFLDFLCLCSDTWIDPTSPGVTLPPGLVDTGYNTSTSYVDHTVASGSIVLANVSFGPYTVYNQAINVVHNVTKGNPLNGLLGLGGYSGDSVGFTTSEIYSTLANTTYAGNGVPIVYNIFEHRPDLPNYTTDAITSGGVFTVSEVLSDLTAILDSPRLNTVLVDQWGTFLDGVYVNGQFLNGHSKYENRTLPTALQGTPAGDVAEKMIPPPGRTLADFDTGTSGLYGPPAYLHAIYGDIPGVPCDTKLNISWSINGILYPMHPIDAITVNVDEDGSLNCLSSMFGGTTADQDWLLGDAFLRNVYILYGYGDTEGGLAAQQPYTQLLSRTDPDKAWLEFDSLLLKQLLYNQKAYATSLAPHSSFTSIPVYTNVPSTVTLTEIMPTPGSSSQAQGAGITSAISSDFATATSGVVPNDNLAVAGAAAEASSDSSGKVDSVGGQALTPTFRIRQHSGRLKRNTDSTLRCFSLSPTEAPLVLAPPVVGSDLSLRDSDLSNLTRNSYIILGLLAVVLVMLLVTVGMMIKAGNANAGYRTVPTGNLAHAVSSKGKRDSLYASSYAEGGQ</sequence>
<dbReference type="InterPro" id="IPR001461">
    <property type="entry name" value="Aspartic_peptidase_A1"/>
</dbReference>
<dbReference type="SUPFAM" id="SSF50630">
    <property type="entry name" value="Acid proteases"/>
    <property type="match status" value="1"/>
</dbReference>
<evidence type="ECO:0000313" key="4">
    <source>
        <dbReference type="EMBL" id="CDO77858.1"/>
    </source>
</evidence>
<evidence type="ECO:0000256" key="2">
    <source>
        <dbReference type="SAM" id="Phobius"/>
    </source>
</evidence>
<dbReference type="PROSITE" id="PS51767">
    <property type="entry name" value="PEPTIDASE_A1"/>
    <property type="match status" value="1"/>
</dbReference>
<feature type="transmembrane region" description="Helical" evidence="2">
    <location>
        <begin position="521"/>
        <end position="542"/>
    </location>
</feature>
<dbReference type="Pfam" id="PF00026">
    <property type="entry name" value="Asp"/>
    <property type="match status" value="1"/>
</dbReference>
<dbReference type="InterPro" id="IPR021109">
    <property type="entry name" value="Peptidase_aspartic_dom_sf"/>
</dbReference>
<evidence type="ECO:0000313" key="5">
    <source>
        <dbReference type="Proteomes" id="UP000029665"/>
    </source>
</evidence>
<proteinExistence type="inferred from homology"/>
<feature type="domain" description="Peptidase A1" evidence="3">
    <location>
        <begin position="1"/>
        <end position="337"/>
    </location>
</feature>
<accession>A0A060SZ97</accession>
<gene>
    <name evidence="4" type="ORF">BN946_scf184668.g2</name>
</gene>
<dbReference type="Proteomes" id="UP000029665">
    <property type="component" value="Unassembled WGS sequence"/>
</dbReference>
<dbReference type="STRING" id="5643.A0A060SZ97"/>
<evidence type="ECO:0000256" key="1">
    <source>
        <dbReference type="ARBA" id="ARBA00007447"/>
    </source>
</evidence>
<dbReference type="Gene3D" id="2.40.70.10">
    <property type="entry name" value="Acid Proteases"/>
    <property type="match status" value="2"/>
</dbReference>
<keyword evidence="5" id="KW-1185">Reference proteome</keyword>
<dbReference type="EMBL" id="CCBP010000523">
    <property type="protein sequence ID" value="CDO77858.1"/>
    <property type="molecule type" value="Genomic_DNA"/>
</dbReference>